<dbReference type="GO" id="GO:0016757">
    <property type="term" value="F:glycosyltransferase activity"/>
    <property type="evidence" value="ECO:0007669"/>
    <property type="project" value="UniProtKB-KW"/>
</dbReference>
<dbReference type="GO" id="GO:0009103">
    <property type="term" value="P:lipopolysaccharide biosynthetic process"/>
    <property type="evidence" value="ECO:0007669"/>
    <property type="project" value="TreeGrafter"/>
</dbReference>
<organism evidence="4 5">
    <name type="scientific">Natronosporangium hydrolyticum</name>
    <dbReference type="NCBI Taxonomy" id="2811111"/>
    <lineage>
        <taxon>Bacteria</taxon>
        <taxon>Bacillati</taxon>
        <taxon>Actinomycetota</taxon>
        <taxon>Actinomycetes</taxon>
        <taxon>Micromonosporales</taxon>
        <taxon>Micromonosporaceae</taxon>
        <taxon>Natronosporangium</taxon>
    </lineage>
</organism>
<dbReference type="AlphaFoldDB" id="A0A895YI52"/>
<evidence type="ECO:0000256" key="1">
    <source>
        <dbReference type="ARBA" id="ARBA00022676"/>
    </source>
</evidence>
<dbReference type="SUPFAM" id="SSF53756">
    <property type="entry name" value="UDP-Glycosyltransferase/glycogen phosphorylase"/>
    <property type="match status" value="1"/>
</dbReference>
<evidence type="ECO:0000313" key="5">
    <source>
        <dbReference type="Proteomes" id="UP000662857"/>
    </source>
</evidence>
<dbReference type="InterPro" id="IPR028098">
    <property type="entry name" value="Glyco_trans_4-like_N"/>
</dbReference>
<gene>
    <name evidence="4" type="ORF">JQS43_17680</name>
</gene>
<keyword evidence="5" id="KW-1185">Reference proteome</keyword>
<dbReference type="Pfam" id="PF13439">
    <property type="entry name" value="Glyco_transf_4"/>
    <property type="match status" value="1"/>
</dbReference>
<dbReference type="PANTHER" id="PTHR46401">
    <property type="entry name" value="GLYCOSYLTRANSFERASE WBBK-RELATED"/>
    <property type="match status" value="1"/>
</dbReference>
<dbReference type="Pfam" id="PF13692">
    <property type="entry name" value="Glyco_trans_1_4"/>
    <property type="match status" value="1"/>
</dbReference>
<keyword evidence="1" id="KW-0328">Glycosyltransferase</keyword>
<dbReference type="CDD" id="cd03801">
    <property type="entry name" value="GT4_PimA-like"/>
    <property type="match status" value="1"/>
</dbReference>
<evidence type="ECO:0000256" key="2">
    <source>
        <dbReference type="ARBA" id="ARBA00022679"/>
    </source>
</evidence>
<accession>A0A895YI52</accession>
<dbReference type="RefSeq" id="WP_239675513.1">
    <property type="nucleotide sequence ID" value="NZ_CP070499.1"/>
</dbReference>
<dbReference type="Proteomes" id="UP000662857">
    <property type="component" value="Chromosome"/>
</dbReference>
<keyword evidence="2" id="KW-0808">Transferase</keyword>
<dbReference type="Gene3D" id="3.40.50.2000">
    <property type="entry name" value="Glycogen Phosphorylase B"/>
    <property type="match status" value="2"/>
</dbReference>
<name>A0A895YI52_9ACTN</name>
<feature type="domain" description="Glycosyltransferase subfamily 4-like N-terminal" evidence="3">
    <location>
        <begin position="20"/>
        <end position="221"/>
    </location>
</feature>
<protein>
    <submittedName>
        <fullName evidence="4">Glycosyltransferase family 4 protein</fullName>
    </submittedName>
</protein>
<dbReference type="EMBL" id="CP070499">
    <property type="protein sequence ID" value="QSB13428.1"/>
    <property type="molecule type" value="Genomic_DNA"/>
</dbReference>
<evidence type="ECO:0000259" key="3">
    <source>
        <dbReference type="Pfam" id="PF13439"/>
    </source>
</evidence>
<reference evidence="4" key="1">
    <citation type="submission" date="2021-02" db="EMBL/GenBank/DDBJ databases">
        <title>Natrosporangium hydrolyticum gen. nov., sp. nov, a haloalkaliphilic actinobacterium from a soda solonchak soil.</title>
        <authorList>
            <person name="Sorokin D.Y."/>
            <person name="Khijniak T.V."/>
            <person name="Zakharycheva A.P."/>
            <person name="Boueva O.V."/>
            <person name="Ariskina E.V."/>
            <person name="Hahnke R.L."/>
            <person name="Bunk B."/>
            <person name="Sproer C."/>
            <person name="Schumann P."/>
            <person name="Evtushenko L.I."/>
            <person name="Kublanov I.V."/>
        </authorList>
    </citation>
    <scope>NUCLEOTIDE SEQUENCE</scope>
    <source>
        <strain evidence="4">DSM 106523</strain>
    </source>
</reference>
<dbReference type="PANTHER" id="PTHR46401:SF2">
    <property type="entry name" value="GLYCOSYLTRANSFERASE WBBK-RELATED"/>
    <property type="match status" value="1"/>
</dbReference>
<evidence type="ECO:0000313" key="4">
    <source>
        <dbReference type="EMBL" id="QSB13428.1"/>
    </source>
</evidence>
<dbReference type="KEGG" id="nhy:JQS43_17680"/>
<proteinExistence type="predicted"/>
<sequence>MEDGPLRVALLTYRGNPFCGGQGVYVRQLSRALSDLGHHVEVFAGQPYPELVDAVTLTPVPSLDLYREPDPFRWPALREYRDLVDVLETATMVTGGFPEPLTFSLRARRLLAAHRHRFDVVHDNQTLGYGLLGLGRLGLPLVTTIHHPIQIDRQLELAAATGLRRWSKRRWYAFTRMQRRVARRLPRVVTVSEASRQQITTHLSVPPDRIDVVPIGVDTDRFRADPATPRVPGRLVTTASADVPLKGLVPLLEAVAKLRTERQVELVVVGSTRPGGAVAAAMRRYDLGGAVRFTGRLSETALIGELASAEVAVVPSLFEGFSLPVVEAMACATPVVATTAGALPEVAGPDGEAALLVPPGDGSALAAAIGRLLDDPPLRQRLGAAGRARVTASFSWRAAAARTVSSYRRVRAGREVAGC</sequence>